<gene>
    <name evidence="8" type="ORF">UY72_C0020G0001</name>
</gene>
<dbReference type="Proteomes" id="UP000034846">
    <property type="component" value="Unassembled WGS sequence"/>
</dbReference>
<keyword evidence="6" id="KW-0813">Transport</keyword>
<dbReference type="GO" id="GO:0043190">
    <property type="term" value="C:ATP-binding cassette (ABC) transporter complex"/>
    <property type="evidence" value="ECO:0007669"/>
    <property type="project" value="InterPro"/>
</dbReference>
<reference evidence="8 9" key="1">
    <citation type="journal article" date="2015" name="Nature">
        <title>rRNA introns, odd ribosomes, and small enigmatic genomes across a large radiation of phyla.</title>
        <authorList>
            <person name="Brown C.T."/>
            <person name="Hug L.A."/>
            <person name="Thomas B.C."/>
            <person name="Sharon I."/>
            <person name="Castelle C.J."/>
            <person name="Singh A."/>
            <person name="Wilkins M.J."/>
            <person name="Williams K.H."/>
            <person name="Banfield J.F."/>
        </authorList>
    </citation>
    <scope>NUCLEOTIDE SEQUENCE [LARGE SCALE GENOMIC DNA]</scope>
</reference>
<dbReference type="InterPro" id="IPR001626">
    <property type="entry name" value="ABC_TroCD"/>
</dbReference>
<keyword evidence="3 6" id="KW-0812">Transmembrane</keyword>
<proteinExistence type="inferred from homology"/>
<sequence>MIELLSYAFLQRALVAGIIVGIIAPLLGSFLMVRRYSLIADTLAHASLAGVAIGAALGLQPVFAAA</sequence>
<accession>A0A0G1ZPR2</accession>
<evidence type="ECO:0000313" key="9">
    <source>
        <dbReference type="Proteomes" id="UP000034846"/>
    </source>
</evidence>
<dbReference type="GO" id="GO:0055085">
    <property type="term" value="P:transmembrane transport"/>
    <property type="evidence" value="ECO:0007669"/>
    <property type="project" value="InterPro"/>
</dbReference>
<evidence type="ECO:0000256" key="5">
    <source>
        <dbReference type="ARBA" id="ARBA00023136"/>
    </source>
</evidence>
<comment type="caution">
    <text evidence="8">The sequence shown here is derived from an EMBL/GenBank/DDBJ whole genome shotgun (WGS) entry which is preliminary data.</text>
</comment>
<dbReference type="PANTHER" id="PTHR30477">
    <property type="entry name" value="ABC-TRANSPORTER METAL-BINDING PROTEIN"/>
    <property type="match status" value="1"/>
</dbReference>
<dbReference type="InterPro" id="IPR037294">
    <property type="entry name" value="ABC_BtuC-like"/>
</dbReference>
<dbReference type="GO" id="GO:0010043">
    <property type="term" value="P:response to zinc ion"/>
    <property type="evidence" value="ECO:0007669"/>
    <property type="project" value="TreeGrafter"/>
</dbReference>
<comment type="similarity">
    <text evidence="2 6">Belongs to the ABC-3 integral membrane protein family.</text>
</comment>
<keyword evidence="4 7" id="KW-1133">Transmembrane helix</keyword>
<dbReference type="EMBL" id="LCRD01000020">
    <property type="protein sequence ID" value="KKW30157.1"/>
    <property type="molecule type" value="Genomic_DNA"/>
</dbReference>
<protein>
    <submittedName>
        <fullName evidence="8">ABC-3 protein</fullName>
    </submittedName>
</protein>
<dbReference type="PANTHER" id="PTHR30477:SF0">
    <property type="entry name" value="METAL TRANSPORT SYSTEM MEMBRANE PROTEIN TM_0125-RELATED"/>
    <property type="match status" value="1"/>
</dbReference>
<evidence type="ECO:0000256" key="4">
    <source>
        <dbReference type="ARBA" id="ARBA00022989"/>
    </source>
</evidence>
<organism evidence="8 9">
    <name type="scientific">Candidatus Uhrbacteria bacterium GW2011_GWD2_52_7</name>
    <dbReference type="NCBI Taxonomy" id="1618989"/>
    <lineage>
        <taxon>Bacteria</taxon>
        <taxon>Candidatus Uhriibacteriota</taxon>
    </lineage>
</organism>
<evidence type="ECO:0000256" key="6">
    <source>
        <dbReference type="RuleBase" id="RU003943"/>
    </source>
</evidence>
<dbReference type="SUPFAM" id="SSF81345">
    <property type="entry name" value="ABC transporter involved in vitamin B12 uptake, BtuC"/>
    <property type="match status" value="1"/>
</dbReference>
<dbReference type="Pfam" id="PF00950">
    <property type="entry name" value="ABC-3"/>
    <property type="match status" value="1"/>
</dbReference>
<evidence type="ECO:0000256" key="3">
    <source>
        <dbReference type="ARBA" id="ARBA00022692"/>
    </source>
</evidence>
<feature type="non-terminal residue" evidence="8">
    <location>
        <position position="66"/>
    </location>
</feature>
<feature type="transmembrane region" description="Helical" evidence="7">
    <location>
        <begin position="43"/>
        <end position="63"/>
    </location>
</feature>
<evidence type="ECO:0000313" key="8">
    <source>
        <dbReference type="EMBL" id="KKW30157.1"/>
    </source>
</evidence>
<evidence type="ECO:0000256" key="7">
    <source>
        <dbReference type="SAM" id="Phobius"/>
    </source>
</evidence>
<evidence type="ECO:0000256" key="2">
    <source>
        <dbReference type="ARBA" id="ARBA00008034"/>
    </source>
</evidence>
<comment type="subcellular location">
    <subcellularLocation>
        <location evidence="6">Cell membrane</location>
        <topology evidence="6">Multi-pass membrane protein</topology>
    </subcellularLocation>
    <subcellularLocation>
        <location evidence="1">Membrane</location>
        <topology evidence="1">Multi-pass membrane protein</topology>
    </subcellularLocation>
</comment>
<feature type="transmembrane region" description="Helical" evidence="7">
    <location>
        <begin position="12"/>
        <end position="31"/>
    </location>
</feature>
<keyword evidence="5 7" id="KW-0472">Membrane</keyword>
<evidence type="ECO:0000256" key="1">
    <source>
        <dbReference type="ARBA" id="ARBA00004141"/>
    </source>
</evidence>
<dbReference type="AlphaFoldDB" id="A0A0G1ZPR2"/>
<name>A0A0G1ZPR2_9BACT</name>